<feature type="compositionally biased region" description="Low complexity" evidence="1">
    <location>
        <begin position="39"/>
        <end position="51"/>
    </location>
</feature>
<dbReference type="PANTHER" id="PTHR39474:SF1">
    <property type="entry name" value="FUNGAL SPECIFIC TRANSCRIPTION FACTOR"/>
    <property type="match status" value="1"/>
</dbReference>
<dbReference type="AlphaFoldDB" id="A0A1E1JVV2"/>
<reference evidence="3" key="1">
    <citation type="submission" date="2016-03" db="EMBL/GenBank/DDBJ databases">
        <authorList>
            <person name="Guldener U."/>
        </authorList>
    </citation>
    <scope>NUCLEOTIDE SEQUENCE [LARGE SCALE GENOMIC DNA]</scope>
    <source>
        <strain evidence="3">04CH-RAC-A.6.1</strain>
    </source>
</reference>
<proteinExistence type="predicted"/>
<accession>A0A1E1JVV2</accession>
<feature type="compositionally biased region" description="Polar residues" evidence="1">
    <location>
        <begin position="1"/>
        <end position="23"/>
    </location>
</feature>
<dbReference type="EMBL" id="FJUX01000003">
    <property type="protein sequence ID" value="CZS89862.1"/>
    <property type="molecule type" value="Genomic_DNA"/>
</dbReference>
<dbReference type="PANTHER" id="PTHR39474">
    <property type="entry name" value="UNNAMED PRODUCT"/>
    <property type="match status" value="1"/>
</dbReference>
<dbReference type="Proteomes" id="UP000178912">
    <property type="component" value="Unassembled WGS sequence"/>
</dbReference>
<keyword evidence="3" id="KW-1185">Reference proteome</keyword>
<sequence>MSTNAPNTLTSHSTTSAPEINSDSEAKKPLALPSVPHNGTTTLDLSSGSTSVKLDHLGPIVVNVDGTLSRISNWDGMAQVERENTLKVIGRRNKVRLEALRREKGEGEGKEEAGGGEVGREGGEGEVRRFEGGDI</sequence>
<evidence type="ECO:0000256" key="1">
    <source>
        <dbReference type="SAM" id="MobiDB-lite"/>
    </source>
</evidence>
<dbReference type="OrthoDB" id="4590138at2759"/>
<evidence type="ECO:0000313" key="3">
    <source>
        <dbReference type="Proteomes" id="UP000178912"/>
    </source>
</evidence>
<evidence type="ECO:0000313" key="2">
    <source>
        <dbReference type="EMBL" id="CZS89862.1"/>
    </source>
</evidence>
<feature type="region of interest" description="Disordered" evidence="1">
    <location>
        <begin position="1"/>
        <end position="52"/>
    </location>
</feature>
<gene>
    <name evidence="2" type="ORF">RAG0_01097</name>
</gene>
<name>A0A1E1JVV2_9HELO</name>
<feature type="region of interest" description="Disordered" evidence="1">
    <location>
        <begin position="102"/>
        <end position="135"/>
    </location>
</feature>
<organism evidence="2 3">
    <name type="scientific">Rhynchosporium agropyri</name>
    <dbReference type="NCBI Taxonomy" id="914238"/>
    <lineage>
        <taxon>Eukaryota</taxon>
        <taxon>Fungi</taxon>
        <taxon>Dikarya</taxon>
        <taxon>Ascomycota</taxon>
        <taxon>Pezizomycotina</taxon>
        <taxon>Leotiomycetes</taxon>
        <taxon>Helotiales</taxon>
        <taxon>Ploettnerulaceae</taxon>
        <taxon>Rhynchosporium</taxon>
    </lineage>
</organism>
<protein>
    <submittedName>
        <fullName evidence="2">Uncharacterized protein</fullName>
    </submittedName>
</protein>